<evidence type="ECO:0008006" key="4">
    <source>
        <dbReference type="Google" id="ProtNLM"/>
    </source>
</evidence>
<gene>
    <name evidence="2" type="ORF">TPAB3V08_LOCUS12510</name>
</gene>
<organism evidence="2 3">
    <name type="scientific">Timema podura</name>
    <name type="common">Walking stick</name>
    <dbReference type="NCBI Taxonomy" id="61482"/>
    <lineage>
        <taxon>Eukaryota</taxon>
        <taxon>Metazoa</taxon>
        <taxon>Ecdysozoa</taxon>
        <taxon>Arthropoda</taxon>
        <taxon>Hexapoda</taxon>
        <taxon>Insecta</taxon>
        <taxon>Pterygota</taxon>
        <taxon>Neoptera</taxon>
        <taxon>Polyneoptera</taxon>
        <taxon>Phasmatodea</taxon>
        <taxon>Timematodea</taxon>
        <taxon>Timematoidea</taxon>
        <taxon>Timematidae</taxon>
        <taxon>Timema</taxon>
    </lineage>
</organism>
<accession>A0ABN7PFW2</accession>
<evidence type="ECO:0000313" key="3">
    <source>
        <dbReference type="Proteomes" id="UP001153148"/>
    </source>
</evidence>
<evidence type="ECO:0000313" key="2">
    <source>
        <dbReference type="EMBL" id="CAG2065566.1"/>
    </source>
</evidence>
<dbReference type="EMBL" id="CAJPIN010044430">
    <property type="protein sequence ID" value="CAG2065566.1"/>
    <property type="molecule type" value="Genomic_DNA"/>
</dbReference>
<reference evidence="2" key="1">
    <citation type="submission" date="2021-03" db="EMBL/GenBank/DDBJ databases">
        <authorList>
            <person name="Tran Van P."/>
        </authorList>
    </citation>
    <scope>NUCLEOTIDE SEQUENCE</scope>
</reference>
<proteinExistence type="predicted"/>
<feature type="transmembrane region" description="Helical" evidence="1">
    <location>
        <begin position="35"/>
        <end position="56"/>
    </location>
</feature>
<name>A0ABN7PFW2_TIMPD</name>
<sequence length="100" mass="11065">MVVGVGLGMAKGVRVVYMGLVIPSYVKIERLASAAGLQMVLNGIFLLMFGPIIGVIRDFTGSYNPCILCMNFLTMLTVIMWVTERIIVTRRHKKQEASKS</sequence>
<dbReference type="SUPFAM" id="SSF103473">
    <property type="entry name" value="MFS general substrate transporter"/>
    <property type="match status" value="1"/>
</dbReference>
<comment type="caution">
    <text evidence="2">The sequence shown here is derived from an EMBL/GenBank/DDBJ whole genome shotgun (WGS) entry which is preliminary data.</text>
</comment>
<feature type="transmembrane region" description="Helical" evidence="1">
    <location>
        <begin position="62"/>
        <end position="83"/>
    </location>
</feature>
<keyword evidence="1" id="KW-0812">Transmembrane</keyword>
<keyword evidence="1" id="KW-0472">Membrane</keyword>
<dbReference type="InterPro" id="IPR036259">
    <property type="entry name" value="MFS_trans_sf"/>
</dbReference>
<protein>
    <recommendedName>
        <fullName evidence="4">Monocarboxylate transporter</fullName>
    </recommendedName>
</protein>
<keyword evidence="1" id="KW-1133">Transmembrane helix</keyword>
<keyword evidence="3" id="KW-1185">Reference proteome</keyword>
<evidence type="ECO:0000256" key="1">
    <source>
        <dbReference type="SAM" id="Phobius"/>
    </source>
</evidence>
<dbReference type="Proteomes" id="UP001153148">
    <property type="component" value="Unassembled WGS sequence"/>
</dbReference>